<dbReference type="PANTHER" id="PTHR10584">
    <property type="entry name" value="SUGAR KINASE"/>
    <property type="match status" value="1"/>
</dbReference>
<dbReference type="HAMAP" id="MF_01987">
    <property type="entry name" value="Ribokinase"/>
    <property type="match status" value="1"/>
</dbReference>
<dbReference type="GO" id="GO:0004747">
    <property type="term" value="F:ribokinase activity"/>
    <property type="evidence" value="ECO:0007669"/>
    <property type="project" value="UniProtKB-EC"/>
</dbReference>
<comment type="function">
    <text evidence="12">Catalyzes the phosphorylation of ribose at O-5 in a reaction requiring ATP and magnesium. The resulting D-ribose-5-phosphate can then be used either for sythesis of nucleotides, histidine, and tryptophan, or as a component of the pentose phosphate pathway.</text>
</comment>
<keyword evidence="7 12" id="KW-0418">Kinase</keyword>
<evidence type="ECO:0000256" key="2">
    <source>
        <dbReference type="ARBA" id="ARBA00012035"/>
    </source>
</evidence>
<dbReference type="InterPro" id="IPR002173">
    <property type="entry name" value="Carboh/pur_kinase_PfkB_CS"/>
</dbReference>
<dbReference type="Pfam" id="PF00294">
    <property type="entry name" value="PfkB"/>
    <property type="match status" value="1"/>
</dbReference>
<evidence type="ECO:0000259" key="13">
    <source>
        <dbReference type="Pfam" id="PF00294"/>
    </source>
</evidence>
<sequence length="305" mass="30855">MSVIVLGSVNMDVVLSVNTLPQAGETIAASAQNLYPGGKGANQAIASARCGAPTAFFGAVGDDDYGAVLAKNLQDNGIDTAGLKVLAGRRTGQASIYVSAAGENSIVILAGANHDFVFDEDGGPVPVPSAPAVRLAQFEMPLAAIKAFFDAPGAASGTRILNPAPALPDGRFLFDLSDILIVNQTELATYAGRPDAASSPEASIALARGLLSRDDQWVVVTLGADGLVAVGAGQEIFVAGLDTEVVDTTGAGDCFCGALAARLSASEPLRDALAFANAAAALAVSRRGAGPSMPTFEEVVARQAR</sequence>
<dbReference type="CDD" id="cd01174">
    <property type="entry name" value="ribokinase"/>
    <property type="match status" value="1"/>
</dbReference>
<gene>
    <name evidence="12" type="primary">rbsK</name>
    <name evidence="14" type="ORF">M2319_001678</name>
</gene>
<keyword evidence="12" id="KW-0963">Cytoplasm</keyword>
<dbReference type="SUPFAM" id="SSF53613">
    <property type="entry name" value="Ribokinase-like"/>
    <property type="match status" value="1"/>
</dbReference>
<reference evidence="15" key="1">
    <citation type="submission" date="2023-07" db="EMBL/GenBank/DDBJ databases">
        <title>Genome sequencing of Purple Non-Sulfur Bacteria from various extreme environments.</title>
        <authorList>
            <person name="Mayer M."/>
        </authorList>
    </citation>
    <scope>NUCLEOTIDE SEQUENCE [LARGE SCALE GENOMIC DNA]</scope>
    <source>
        <strain evidence="15">DSM 17935</strain>
    </source>
</reference>
<proteinExistence type="inferred from homology"/>
<dbReference type="Gene3D" id="3.40.1190.20">
    <property type="match status" value="1"/>
</dbReference>
<feature type="binding site" evidence="12">
    <location>
        <position position="139"/>
    </location>
    <ligand>
        <name>substrate</name>
    </ligand>
</feature>
<comment type="catalytic activity">
    <reaction evidence="12">
        <text>D-ribose + ATP = D-ribose 5-phosphate + ADP + H(+)</text>
        <dbReference type="Rhea" id="RHEA:13697"/>
        <dbReference type="ChEBI" id="CHEBI:15378"/>
        <dbReference type="ChEBI" id="CHEBI:30616"/>
        <dbReference type="ChEBI" id="CHEBI:47013"/>
        <dbReference type="ChEBI" id="CHEBI:78346"/>
        <dbReference type="ChEBI" id="CHEBI:456216"/>
        <dbReference type="EC" id="2.7.1.15"/>
    </reaction>
</comment>
<feature type="binding site" evidence="12">
    <location>
        <begin position="221"/>
        <end position="226"/>
    </location>
    <ligand>
        <name>ATP</name>
        <dbReference type="ChEBI" id="CHEBI:30616"/>
    </ligand>
</feature>
<dbReference type="InterPro" id="IPR029056">
    <property type="entry name" value="Ribokinase-like"/>
</dbReference>
<dbReference type="RefSeq" id="WP_264601004.1">
    <property type="nucleotide sequence ID" value="NZ_JAOQNS010000004.1"/>
</dbReference>
<evidence type="ECO:0000256" key="6">
    <source>
        <dbReference type="ARBA" id="ARBA00022741"/>
    </source>
</evidence>
<feature type="binding site" evidence="12">
    <location>
        <begin position="10"/>
        <end position="12"/>
    </location>
    <ligand>
        <name>substrate</name>
    </ligand>
</feature>
<evidence type="ECO:0000256" key="7">
    <source>
        <dbReference type="ARBA" id="ARBA00022777"/>
    </source>
</evidence>
<dbReference type="PROSITE" id="PS00583">
    <property type="entry name" value="PFKB_KINASES_1"/>
    <property type="match status" value="1"/>
</dbReference>
<feature type="binding site" evidence="12">
    <location>
        <position position="286"/>
    </location>
    <ligand>
        <name>K(+)</name>
        <dbReference type="ChEBI" id="CHEBI:29103"/>
    </ligand>
</feature>
<keyword evidence="8 12" id="KW-0067">ATP-binding</keyword>
<dbReference type="PRINTS" id="PR00990">
    <property type="entry name" value="RIBOKINASE"/>
</dbReference>
<dbReference type="PANTHER" id="PTHR10584:SF166">
    <property type="entry name" value="RIBOKINASE"/>
    <property type="match status" value="1"/>
</dbReference>
<comment type="caution">
    <text evidence="14">The sequence shown here is derived from an EMBL/GenBank/DDBJ whole genome shotgun (WGS) entry which is preliminary data.</text>
</comment>
<protein>
    <recommendedName>
        <fullName evidence="3 12">Ribokinase</fullName>
        <shortName evidence="12">RK</shortName>
        <ecNumber evidence="2 12">2.7.1.15</ecNumber>
    </recommendedName>
</protein>
<feature type="binding site" evidence="12">
    <location>
        <position position="283"/>
    </location>
    <ligand>
        <name>K(+)</name>
        <dbReference type="ChEBI" id="CHEBI:29103"/>
    </ligand>
</feature>
<keyword evidence="10 12" id="KW-0630">Potassium</keyword>
<dbReference type="InterPro" id="IPR002139">
    <property type="entry name" value="Ribo/fructo_kinase"/>
</dbReference>
<evidence type="ECO:0000256" key="12">
    <source>
        <dbReference type="HAMAP-Rule" id="MF_01987"/>
    </source>
</evidence>
<comment type="similarity">
    <text evidence="12">Belongs to the carbohydrate kinase PfkB family. Ribokinase subfamily.</text>
</comment>
<feature type="binding site" evidence="12">
    <location>
        <position position="288"/>
    </location>
    <ligand>
        <name>K(+)</name>
        <dbReference type="ChEBI" id="CHEBI:29103"/>
    </ligand>
</feature>
<comment type="activity regulation">
    <text evidence="12">Activated by a monovalent cation that binds near, but not in, the active site. The most likely occupant of the site in vivo is potassium. Ion binding induces a conformational change that may alter substrate affinity.</text>
</comment>
<comment type="pathway">
    <text evidence="12">Carbohydrate metabolism; D-ribose degradation; D-ribose 5-phosphate from beta-D-ribopyranose: step 2/2.</text>
</comment>
<dbReference type="InterPro" id="IPR011877">
    <property type="entry name" value="Ribokinase"/>
</dbReference>
<evidence type="ECO:0000256" key="9">
    <source>
        <dbReference type="ARBA" id="ARBA00022842"/>
    </source>
</evidence>
<feature type="domain" description="Carbohydrate kinase PfkB" evidence="13">
    <location>
        <begin position="2"/>
        <end position="295"/>
    </location>
</feature>
<feature type="binding site" evidence="12">
    <location>
        <begin position="38"/>
        <end position="42"/>
    </location>
    <ligand>
        <name>substrate</name>
    </ligand>
</feature>
<evidence type="ECO:0000256" key="3">
    <source>
        <dbReference type="ARBA" id="ARBA00016943"/>
    </source>
</evidence>
<comment type="subunit">
    <text evidence="12">Homodimer.</text>
</comment>
<accession>A0ABT3HAB8</accession>
<evidence type="ECO:0000256" key="5">
    <source>
        <dbReference type="ARBA" id="ARBA00022723"/>
    </source>
</evidence>
<dbReference type="EMBL" id="JAOQNS010000004">
    <property type="protein sequence ID" value="MCW2307347.1"/>
    <property type="molecule type" value="Genomic_DNA"/>
</dbReference>
<evidence type="ECO:0000313" key="15">
    <source>
        <dbReference type="Proteomes" id="UP001209755"/>
    </source>
</evidence>
<feature type="binding site" evidence="12">
    <location>
        <position position="249"/>
    </location>
    <ligand>
        <name>K(+)</name>
        <dbReference type="ChEBI" id="CHEBI:29103"/>
    </ligand>
</feature>
<name>A0ABT3HAB8_9HYPH</name>
<evidence type="ECO:0000256" key="10">
    <source>
        <dbReference type="ARBA" id="ARBA00022958"/>
    </source>
</evidence>
<comment type="cofactor">
    <cofactor evidence="12">
        <name>Mg(2+)</name>
        <dbReference type="ChEBI" id="CHEBI:18420"/>
    </cofactor>
    <text evidence="12">Requires a divalent cation, most likely magnesium in vivo, as an electrophilic catalyst to aid phosphoryl group transfer. It is the chelate of the metal and the nucleotide that is the actual substrate.</text>
</comment>
<dbReference type="Proteomes" id="UP001209755">
    <property type="component" value="Unassembled WGS sequence"/>
</dbReference>
<feature type="binding site" evidence="12">
    <location>
        <position position="253"/>
    </location>
    <ligand>
        <name>substrate</name>
    </ligand>
</feature>
<evidence type="ECO:0000256" key="1">
    <source>
        <dbReference type="ARBA" id="ARBA00005380"/>
    </source>
</evidence>
<evidence type="ECO:0000313" key="14">
    <source>
        <dbReference type="EMBL" id="MCW2307347.1"/>
    </source>
</evidence>
<organism evidence="14 15">
    <name type="scientific">Rhodobium gokarnense</name>
    <dbReference type="NCBI Taxonomy" id="364296"/>
    <lineage>
        <taxon>Bacteria</taxon>
        <taxon>Pseudomonadati</taxon>
        <taxon>Pseudomonadota</taxon>
        <taxon>Alphaproteobacteria</taxon>
        <taxon>Hyphomicrobiales</taxon>
        <taxon>Rhodobiaceae</taxon>
        <taxon>Rhodobium</taxon>
    </lineage>
</organism>
<keyword evidence="5 12" id="KW-0479">Metal-binding</keyword>
<dbReference type="InterPro" id="IPR011611">
    <property type="entry name" value="PfkB_dom"/>
</dbReference>
<comment type="similarity">
    <text evidence="1">Belongs to the carbohydrate kinase pfkB family.</text>
</comment>
<keyword evidence="9 12" id="KW-0460">Magnesium</keyword>
<dbReference type="PROSITE" id="PS00584">
    <property type="entry name" value="PFKB_KINASES_2"/>
    <property type="match status" value="1"/>
</dbReference>
<keyword evidence="6 12" id="KW-0547">Nucleotide-binding</keyword>
<feature type="binding site" evidence="12">
    <location>
        <position position="292"/>
    </location>
    <ligand>
        <name>K(+)</name>
        <dbReference type="ChEBI" id="CHEBI:29103"/>
    </ligand>
</feature>
<feature type="binding site" evidence="12">
    <location>
        <begin position="252"/>
        <end position="253"/>
    </location>
    <ligand>
        <name>ATP</name>
        <dbReference type="ChEBI" id="CHEBI:30616"/>
    </ligand>
</feature>
<feature type="binding site" evidence="12">
    <location>
        <position position="183"/>
    </location>
    <ligand>
        <name>ATP</name>
        <dbReference type="ChEBI" id="CHEBI:30616"/>
    </ligand>
</feature>
<comment type="caution">
    <text evidence="12">Lacks conserved residue(s) required for the propagation of feature annotation.</text>
</comment>
<keyword evidence="11 12" id="KW-0119">Carbohydrate metabolism</keyword>
<evidence type="ECO:0000256" key="4">
    <source>
        <dbReference type="ARBA" id="ARBA00022679"/>
    </source>
</evidence>
<keyword evidence="4 12" id="KW-0808">Transferase</keyword>
<dbReference type="EC" id="2.7.1.15" evidence="2 12"/>
<feature type="binding site" evidence="12">
    <location>
        <position position="277"/>
    </location>
    <ligand>
        <name>ATP</name>
        <dbReference type="ChEBI" id="CHEBI:30616"/>
    </ligand>
</feature>
<feature type="active site" description="Proton acceptor" evidence="12">
    <location>
        <position position="253"/>
    </location>
</feature>
<evidence type="ECO:0000256" key="11">
    <source>
        <dbReference type="ARBA" id="ARBA00023277"/>
    </source>
</evidence>
<comment type="subcellular location">
    <subcellularLocation>
        <location evidence="12">Cytoplasm</location>
    </subcellularLocation>
</comment>
<feature type="binding site" evidence="12">
    <location>
        <position position="247"/>
    </location>
    <ligand>
        <name>K(+)</name>
        <dbReference type="ChEBI" id="CHEBI:29103"/>
    </ligand>
</feature>
<evidence type="ECO:0000256" key="8">
    <source>
        <dbReference type="ARBA" id="ARBA00022840"/>
    </source>
</evidence>
<keyword evidence="15" id="KW-1185">Reference proteome</keyword>